<evidence type="ECO:0000256" key="2">
    <source>
        <dbReference type="SAM" id="SignalP"/>
    </source>
</evidence>
<dbReference type="Proteomes" id="UP000777438">
    <property type="component" value="Unassembled WGS sequence"/>
</dbReference>
<feature type="signal peptide" evidence="2">
    <location>
        <begin position="1"/>
        <end position="21"/>
    </location>
</feature>
<gene>
    <name evidence="4" type="ORF">B0T10DRAFT_17760</name>
</gene>
<keyword evidence="4" id="KW-0378">Hydrolase</keyword>
<dbReference type="OrthoDB" id="43654at2759"/>
<evidence type="ECO:0000259" key="3">
    <source>
        <dbReference type="Pfam" id="PF11790"/>
    </source>
</evidence>
<evidence type="ECO:0000313" key="4">
    <source>
        <dbReference type="EMBL" id="KAH6900167.1"/>
    </source>
</evidence>
<dbReference type="GO" id="GO:0071966">
    <property type="term" value="P:fungal-type cell wall polysaccharide metabolic process"/>
    <property type="evidence" value="ECO:0007669"/>
    <property type="project" value="TreeGrafter"/>
</dbReference>
<dbReference type="GO" id="GO:0016787">
    <property type="term" value="F:hydrolase activity"/>
    <property type="evidence" value="ECO:0007669"/>
    <property type="project" value="UniProtKB-KW"/>
</dbReference>
<sequence length="456" mass="47724">MVSNKLTVLAASAALFESALGFNAHRHLHNDKRAIDKRAMETDWVTEWVTVWVTPGEGDAIPASCTGAVTDVAAASSHAAATTQAAAESAAESVKYKAPASSKASSTTTSTTIVVVPTTAAAVTTAEAVNNGEDYQQPQTTLTTAVKSEAAVSKVVVQSSAAESEAAVPTTTEQAVVEAVTSSAVKVATSKAAATTTTAAAKSESTGSSSSYSGSTGISSKRGVAYNDGELASTFSSSCKSCGWGYNWGATRDGLDESVTFIPTLWSPDHSTGWEDNANSAISSGSKVLFSFNEPDMPNQATMEPAVAAAAHVKYMNPFKGKALIAAPSVSNSGTEGQGLSYLAQWIEACEALDEQCHYDFCNIHWYSAAQYSDTLFTQIESAKKVCGGKPIWLTEFAPTDTDETTINSFMEEVIPKLEAIDYLEGYSYFMVKTGLLMTDSSSLSTYGQTYASASA</sequence>
<dbReference type="InterPro" id="IPR053183">
    <property type="entry name" value="ASL1"/>
</dbReference>
<feature type="region of interest" description="Disordered" evidence="1">
    <location>
        <begin position="196"/>
        <end position="219"/>
    </location>
</feature>
<reference evidence="4 5" key="1">
    <citation type="journal article" date="2021" name="Nat. Commun.">
        <title>Genetic determinants of endophytism in the Arabidopsis root mycobiome.</title>
        <authorList>
            <person name="Mesny F."/>
            <person name="Miyauchi S."/>
            <person name="Thiergart T."/>
            <person name="Pickel B."/>
            <person name="Atanasova L."/>
            <person name="Karlsson M."/>
            <person name="Huettel B."/>
            <person name="Barry K.W."/>
            <person name="Haridas S."/>
            <person name="Chen C."/>
            <person name="Bauer D."/>
            <person name="Andreopoulos W."/>
            <person name="Pangilinan J."/>
            <person name="LaButti K."/>
            <person name="Riley R."/>
            <person name="Lipzen A."/>
            <person name="Clum A."/>
            <person name="Drula E."/>
            <person name="Henrissat B."/>
            <person name="Kohler A."/>
            <person name="Grigoriev I.V."/>
            <person name="Martin F.M."/>
            <person name="Hacquard S."/>
        </authorList>
    </citation>
    <scope>NUCLEOTIDE SEQUENCE [LARGE SCALE GENOMIC DNA]</scope>
    <source>
        <strain evidence="4 5">MPI-CAGE-CH-0241</strain>
    </source>
</reference>
<dbReference type="Pfam" id="PF11790">
    <property type="entry name" value="Glyco_hydro_cc"/>
    <property type="match status" value="1"/>
</dbReference>
<proteinExistence type="predicted"/>
<dbReference type="EMBL" id="JAGPYM010000001">
    <property type="protein sequence ID" value="KAH6900167.1"/>
    <property type="molecule type" value="Genomic_DNA"/>
</dbReference>
<dbReference type="AlphaFoldDB" id="A0A9P9AW81"/>
<evidence type="ECO:0000313" key="5">
    <source>
        <dbReference type="Proteomes" id="UP000777438"/>
    </source>
</evidence>
<accession>A0A9P9AW81</accession>
<name>A0A9P9AW81_9HYPO</name>
<dbReference type="PANTHER" id="PTHR34154">
    <property type="entry name" value="ALKALI-SENSITIVE LINKAGE PROTEIN 1"/>
    <property type="match status" value="1"/>
</dbReference>
<organism evidence="4 5">
    <name type="scientific">Thelonectria olida</name>
    <dbReference type="NCBI Taxonomy" id="1576542"/>
    <lineage>
        <taxon>Eukaryota</taxon>
        <taxon>Fungi</taxon>
        <taxon>Dikarya</taxon>
        <taxon>Ascomycota</taxon>
        <taxon>Pezizomycotina</taxon>
        <taxon>Sordariomycetes</taxon>
        <taxon>Hypocreomycetidae</taxon>
        <taxon>Hypocreales</taxon>
        <taxon>Nectriaceae</taxon>
        <taxon>Thelonectria</taxon>
    </lineage>
</organism>
<dbReference type="InterPro" id="IPR024655">
    <property type="entry name" value="Asl1_glyco_hydro_catalytic"/>
</dbReference>
<feature type="domain" description="Asl1-like glycosyl hydrolase catalytic" evidence="3">
    <location>
        <begin position="223"/>
        <end position="451"/>
    </location>
</feature>
<dbReference type="InterPro" id="IPR017853">
    <property type="entry name" value="GH"/>
</dbReference>
<dbReference type="Gene3D" id="3.20.20.80">
    <property type="entry name" value="Glycosidases"/>
    <property type="match status" value="1"/>
</dbReference>
<keyword evidence="2" id="KW-0732">Signal</keyword>
<protein>
    <submittedName>
        <fullName evidence="4">Glycosyl hydrolase catalytic core-domain-containing protein</fullName>
    </submittedName>
</protein>
<evidence type="ECO:0000256" key="1">
    <source>
        <dbReference type="SAM" id="MobiDB-lite"/>
    </source>
</evidence>
<dbReference type="SUPFAM" id="SSF51445">
    <property type="entry name" value="(Trans)glycosidases"/>
    <property type="match status" value="1"/>
</dbReference>
<comment type="caution">
    <text evidence="4">The sequence shown here is derived from an EMBL/GenBank/DDBJ whole genome shotgun (WGS) entry which is preliminary data.</text>
</comment>
<dbReference type="GO" id="GO:0009277">
    <property type="term" value="C:fungal-type cell wall"/>
    <property type="evidence" value="ECO:0007669"/>
    <property type="project" value="TreeGrafter"/>
</dbReference>
<dbReference type="PANTHER" id="PTHR34154:SF10">
    <property type="entry name" value="ASL1-LIKE GLYCOSYL HYDROLASE CATALYTIC DOMAIN-CONTAINING PROTEIN"/>
    <property type="match status" value="1"/>
</dbReference>
<feature type="chain" id="PRO_5040331663" evidence="2">
    <location>
        <begin position="22"/>
        <end position="456"/>
    </location>
</feature>
<keyword evidence="5" id="KW-1185">Reference proteome</keyword>